<dbReference type="OrthoDB" id="205019at2157"/>
<dbReference type="InterPro" id="IPR036259">
    <property type="entry name" value="MFS_trans_sf"/>
</dbReference>
<evidence type="ECO:0000256" key="2">
    <source>
        <dbReference type="ARBA" id="ARBA00022475"/>
    </source>
</evidence>
<dbReference type="GO" id="GO:0022857">
    <property type="term" value="F:transmembrane transporter activity"/>
    <property type="evidence" value="ECO:0007669"/>
    <property type="project" value="InterPro"/>
</dbReference>
<evidence type="ECO:0000313" key="7">
    <source>
        <dbReference type="EMBL" id="EMA51608.1"/>
    </source>
</evidence>
<name>M0N270_9EURY</name>
<dbReference type="GO" id="GO:0005886">
    <property type="term" value="C:plasma membrane"/>
    <property type="evidence" value="ECO:0007669"/>
    <property type="project" value="UniProtKB-SubCell"/>
</dbReference>
<feature type="transmembrane region" description="Helical" evidence="6">
    <location>
        <begin position="99"/>
        <end position="119"/>
    </location>
</feature>
<dbReference type="PANTHER" id="PTHR43124:SF3">
    <property type="entry name" value="CHLORAMPHENICOL EFFLUX PUMP RV0191"/>
    <property type="match status" value="1"/>
</dbReference>
<evidence type="ECO:0000256" key="1">
    <source>
        <dbReference type="ARBA" id="ARBA00004651"/>
    </source>
</evidence>
<dbReference type="EMBL" id="AOMF01000165">
    <property type="protein sequence ID" value="EMA51608.1"/>
    <property type="molecule type" value="Genomic_DNA"/>
</dbReference>
<dbReference type="Gene3D" id="1.20.1250.20">
    <property type="entry name" value="MFS general substrate transporter like domains"/>
    <property type="match status" value="2"/>
</dbReference>
<dbReference type="PANTHER" id="PTHR43124">
    <property type="entry name" value="PURINE EFFLUX PUMP PBUE"/>
    <property type="match status" value="1"/>
</dbReference>
<accession>M0N270</accession>
<dbReference type="eggNOG" id="ENOG502N5K4">
    <property type="taxonomic scope" value="Archaea"/>
</dbReference>
<organism evidence="7 8">
    <name type="scientific">Halococcus thailandensis JCM 13552</name>
    <dbReference type="NCBI Taxonomy" id="1227457"/>
    <lineage>
        <taxon>Archaea</taxon>
        <taxon>Methanobacteriati</taxon>
        <taxon>Methanobacteriota</taxon>
        <taxon>Stenosarchaea group</taxon>
        <taxon>Halobacteria</taxon>
        <taxon>Halobacteriales</taxon>
        <taxon>Halococcaceae</taxon>
        <taxon>Halococcus</taxon>
    </lineage>
</organism>
<evidence type="ECO:0000256" key="5">
    <source>
        <dbReference type="ARBA" id="ARBA00023136"/>
    </source>
</evidence>
<keyword evidence="5 6" id="KW-0472">Membrane</keyword>
<feature type="transmembrane region" description="Helical" evidence="6">
    <location>
        <begin position="40"/>
        <end position="63"/>
    </location>
</feature>
<dbReference type="Pfam" id="PF07690">
    <property type="entry name" value="MFS_1"/>
    <property type="match status" value="1"/>
</dbReference>
<feature type="transmembrane region" description="Helical" evidence="6">
    <location>
        <begin position="161"/>
        <end position="181"/>
    </location>
</feature>
<evidence type="ECO:0000256" key="6">
    <source>
        <dbReference type="SAM" id="Phobius"/>
    </source>
</evidence>
<proteinExistence type="predicted"/>
<comment type="subcellular location">
    <subcellularLocation>
        <location evidence="1">Cell membrane</location>
        <topology evidence="1">Multi-pass membrane protein</topology>
    </subcellularLocation>
</comment>
<dbReference type="RefSeq" id="WP_007741749.1">
    <property type="nucleotide sequence ID" value="NZ_AOMF01000165.1"/>
</dbReference>
<keyword evidence="3 6" id="KW-0812">Transmembrane</keyword>
<keyword evidence="2" id="KW-1003">Cell membrane</keyword>
<dbReference type="SUPFAM" id="SSF103473">
    <property type="entry name" value="MFS general substrate transporter"/>
    <property type="match status" value="1"/>
</dbReference>
<feature type="transmembrane region" description="Helical" evidence="6">
    <location>
        <begin position="358"/>
        <end position="380"/>
    </location>
</feature>
<dbReference type="CDD" id="cd06174">
    <property type="entry name" value="MFS"/>
    <property type="match status" value="1"/>
</dbReference>
<gene>
    <name evidence="7" type="ORF">C451_15125</name>
</gene>
<evidence type="ECO:0000256" key="3">
    <source>
        <dbReference type="ARBA" id="ARBA00022692"/>
    </source>
</evidence>
<feature type="transmembrane region" description="Helical" evidence="6">
    <location>
        <begin position="75"/>
        <end position="93"/>
    </location>
</feature>
<feature type="transmembrane region" description="Helical" evidence="6">
    <location>
        <begin position="131"/>
        <end position="155"/>
    </location>
</feature>
<evidence type="ECO:0000313" key="8">
    <source>
        <dbReference type="Proteomes" id="UP000011680"/>
    </source>
</evidence>
<dbReference type="InterPro" id="IPR011701">
    <property type="entry name" value="MFS"/>
</dbReference>
<dbReference type="PATRIC" id="fig|1227457.3.peg.2926"/>
<comment type="caution">
    <text evidence="7">The sequence shown here is derived from an EMBL/GenBank/DDBJ whole genome shotgun (WGS) entry which is preliminary data.</text>
</comment>
<dbReference type="Proteomes" id="UP000011680">
    <property type="component" value="Unassembled WGS sequence"/>
</dbReference>
<dbReference type="AlphaFoldDB" id="M0N270"/>
<reference evidence="7 8" key="1">
    <citation type="journal article" date="2014" name="PLoS Genet.">
        <title>Phylogenetically driven sequencing of extremely halophilic archaea reveals strategies for static and dynamic osmo-response.</title>
        <authorList>
            <person name="Becker E.A."/>
            <person name="Seitzer P.M."/>
            <person name="Tritt A."/>
            <person name="Larsen D."/>
            <person name="Krusor M."/>
            <person name="Yao A.I."/>
            <person name="Wu D."/>
            <person name="Madern D."/>
            <person name="Eisen J.A."/>
            <person name="Darling A.E."/>
            <person name="Facciotti M.T."/>
        </authorList>
    </citation>
    <scope>NUCLEOTIDE SEQUENCE [LARGE SCALE GENOMIC DNA]</scope>
    <source>
        <strain evidence="7 8">JCM 13552</strain>
    </source>
</reference>
<evidence type="ECO:0000256" key="4">
    <source>
        <dbReference type="ARBA" id="ARBA00022989"/>
    </source>
</evidence>
<dbReference type="InterPro" id="IPR050189">
    <property type="entry name" value="MFS_Efflux_Transporters"/>
</dbReference>
<feature type="transmembrane region" description="Helical" evidence="6">
    <location>
        <begin position="237"/>
        <end position="259"/>
    </location>
</feature>
<feature type="transmembrane region" description="Helical" evidence="6">
    <location>
        <begin position="294"/>
        <end position="317"/>
    </location>
</feature>
<sequence>MARSSLPAGALAVLGTGLFGIGLAVGGYGASVTALIEQGVAADVAGFGMTIYLLGQVVAALPADRLTRRYGPRRVVVGGFAVGTAGAIIGGTLDLRLVYLSRVLLGVGTSAALLAGLKYAGHRTDRESRSLAQGLLGGAFTLGLAGGLVAGPPLLARYGPVALALLAAIVTAAPAALVLRLEAVPTDPVRRVASYLAPLRSTTGIVLGLANMMSFGLLIVATTWYGDVLGTEPTLPATVILLGFSLATVGGRFGGGWIARALNERAAVALTLGLLCLLLGGAAAAIAIDAPLVLGVMLLGTGAGFGLPFGPLFGLAFSNLADDAGLTLVTMMVIGNAGALVYPWLIGRSLRQTGSYTSGFLLMALSVGVVVVLLVLTIGLGSLPSPSSGDADVAGGR</sequence>
<keyword evidence="8" id="KW-1185">Reference proteome</keyword>
<feature type="transmembrane region" description="Helical" evidence="6">
    <location>
        <begin position="202"/>
        <end position="225"/>
    </location>
</feature>
<keyword evidence="4 6" id="KW-1133">Transmembrane helix</keyword>
<protein>
    <submittedName>
        <fullName evidence="7">Multidrug-efflux transporter</fullName>
    </submittedName>
</protein>
<feature type="transmembrane region" description="Helical" evidence="6">
    <location>
        <begin position="266"/>
        <end position="288"/>
    </location>
</feature>
<feature type="transmembrane region" description="Helical" evidence="6">
    <location>
        <begin position="324"/>
        <end position="346"/>
    </location>
</feature>